<dbReference type="EnsemblPlants" id="LPERR11G17180.1">
    <property type="protein sequence ID" value="LPERR11G17180.1"/>
    <property type="gene ID" value="LPERR11G17180"/>
</dbReference>
<dbReference type="Gramene" id="LPERR11G17180.1">
    <property type="protein sequence ID" value="LPERR11G17180.1"/>
    <property type="gene ID" value="LPERR11G17180"/>
</dbReference>
<reference evidence="2 3" key="1">
    <citation type="submission" date="2012-08" db="EMBL/GenBank/DDBJ databases">
        <title>Oryza genome evolution.</title>
        <authorList>
            <person name="Wing R.A."/>
        </authorList>
    </citation>
    <scope>NUCLEOTIDE SEQUENCE</scope>
</reference>
<feature type="region of interest" description="Disordered" evidence="1">
    <location>
        <begin position="118"/>
        <end position="141"/>
    </location>
</feature>
<evidence type="ECO:0000256" key="1">
    <source>
        <dbReference type="SAM" id="MobiDB-lite"/>
    </source>
</evidence>
<proteinExistence type="predicted"/>
<organism evidence="2 3">
    <name type="scientific">Leersia perrieri</name>
    <dbReference type="NCBI Taxonomy" id="77586"/>
    <lineage>
        <taxon>Eukaryota</taxon>
        <taxon>Viridiplantae</taxon>
        <taxon>Streptophyta</taxon>
        <taxon>Embryophyta</taxon>
        <taxon>Tracheophyta</taxon>
        <taxon>Spermatophyta</taxon>
        <taxon>Magnoliopsida</taxon>
        <taxon>Liliopsida</taxon>
        <taxon>Poales</taxon>
        <taxon>Poaceae</taxon>
        <taxon>BOP clade</taxon>
        <taxon>Oryzoideae</taxon>
        <taxon>Oryzeae</taxon>
        <taxon>Oryzinae</taxon>
        <taxon>Leersia</taxon>
    </lineage>
</organism>
<feature type="region of interest" description="Disordered" evidence="1">
    <location>
        <begin position="336"/>
        <end position="361"/>
    </location>
</feature>
<accession>A0A0D9XUJ2</accession>
<evidence type="ECO:0000313" key="2">
    <source>
        <dbReference type="EnsemblPlants" id="LPERR11G17180.1"/>
    </source>
</evidence>
<dbReference type="Proteomes" id="UP000032180">
    <property type="component" value="Chromosome 11"/>
</dbReference>
<feature type="region of interest" description="Disordered" evidence="1">
    <location>
        <begin position="36"/>
        <end position="80"/>
    </location>
</feature>
<keyword evidence="3" id="KW-1185">Reference proteome</keyword>
<dbReference type="AlphaFoldDB" id="A0A0D9XUJ2"/>
<sequence length="484" mass="53269">MGVQEIGEEDQPATALFAAPSSTAVVVGPVAWIWPPQRRPATPVAASRRLYREDSCRDGAGDQPSSARPPTVAADKTRREGQVMGGTLGWHRLLSPLPMESFSGEDEGEIDMKCADEDVKSGADSPSFTGEKGGAKKALVEGDRGSYEDSFEVPTSLGVREIGIRPVTVEDRFLPSSPSKVMAAADDCCDEGSFFECPMSFCTRENGLLSHLAVEPVNSVVQTEAVGEILVYDDYLAEDVFFFCCEEGSVVESPKAFWLLDDDTSSSTEVEGILMTSTLKDDEIQEVRSNKLEGTLLLREEAELLQPAPHKSHVLNVRLEDKPDCAIYRFPNFGSGYTKPQNRPKSRRPKNHRDKGINMLDRNGKDISPGKLLEQSDFVTGLNLQLITLYKSAILIGKMMTMCDEANNKRDSFSTRLVTNAKRNQDYGLLGLIYQVQKDEKCLSNIISDLKVFRKSILRVGFNLRQAVIDNGGRPVNDPLSKSS</sequence>
<reference evidence="3" key="2">
    <citation type="submission" date="2013-12" db="EMBL/GenBank/DDBJ databases">
        <authorList>
            <person name="Yu Y."/>
            <person name="Lee S."/>
            <person name="de Baynast K."/>
            <person name="Wissotski M."/>
            <person name="Liu L."/>
            <person name="Talag J."/>
            <person name="Goicoechea J."/>
            <person name="Angelova A."/>
            <person name="Jetty R."/>
            <person name="Kudrna D."/>
            <person name="Golser W."/>
            <person name="Rivera L."/>
            <person name="Zhang J."/>
            <person name="Wing R."/>
        </authorList>
    </citation>
    <scope>NUCLEOTIDE SEQUENCE</scope>
</reference>
<feature type="compositionally biased region" description="Basic residues" evidence="1">
    <location>
        <begin position="342"/>
        <end position="353"/>
    </location>
</feature>
<dbReference type="HOGENOM" id="CLU_564264_0_0_1"/>
<name>A0A0D9XUJ2_9ORYZ</name>
<reference evidence="2" key="3">
    <citation type="submission" date="2015-04" db="UniProtKB">
        <authorList>
            <consortium name="EnsemblPlants"/>
        </authorList>
    </citation>
    <scope>IDENTIFICATION</scope>
</reference>
<evidence type="ECO:0000313" key="3">
    <source>
        <dbReference type="Proteomes" id="UP000032180"/>
    </source>
</evidence>
<feature type="compositionally biased region" description="Basic and acidic residues" evidence="1">
    <location>
        <begin position="50"/>
        <end position="60"/>
    </location>
</feature>
<protein>
    <submittedName>
        <fullName evidence="2">Uncharacterized protein</fullName>
    </submittedName>
</protein>